<evidence type="ECO:0000313" key="2">
    <source>
        <dbReference type="EMBL" id="TDV54239.1"/>
    </source>
</evidence>
<evidence type="ECO:0000259" key="1">
    <source>
        <dbReference type="SMART" id="SM00923"/>
    </source>
</evidence>
<protein>
    <submittedName>
        <fullName evidence="2">MbtH-like protein</fullName>
    </submittedName>
</protein>
<feature type="domain" description="MbtH-like" evidence="1">
    <location>
        <begin position="1"/>
        <end position="51"/>
    </location>
</feature>
<organism evidence="2 3">
    <name type="scientific">Actinophytocola oryzae</name>
    <dbReference type="NCBI Taxonomy" id="502181"/>
    <lineage>
        <taxon>Bacteria</taxon>
        <taxon>Bacillati</taxon>
        <taxon>Actinomycetota</taxon>
        <taxon>Actinomycetes</taxon>
        <taxon>Pseudonocardiales</taxon>
        <taxon>Pseudonocardiaceae</taxon>
    </lineage>
</organism>
<dbReference type="OrthoDB" id="3699212at2"/>
<dbReference type="SMART" id="SM00923">
    <property type="entry name" value="MbtH"/>
    <property type="match status" value="1"/>
</dbReference>
<gene>
    <name evidence="2" type="ORF">CLV71_104710</name>
</gene>
<comment type="caution">
    <text evidence="2">The sequence shown here is derived from an EMBL/GenBank/DDBJ whole genome shotgun (WGS) entry which is preliminary data.</text>
</comment>
<name>A0A4R7VXN4_9PSEU</name>
<proteinExistence type="predicted"/>
<dbReference type="Gene3D" id="3.90.820.10">
    <property type="entry name" value="Structural Genomics, Unknown Function 30-nov-00 1gh9 Mol_id"/>
    <property type="match status" value="1"/>
</dbReference>
<sequence>MNSADPSTYYRVVVNDEGCYCIWPSHLPLPGGWRPTGFSSTAEVALNQVAELWHATAAPSRRWTTGPARKRGRDDR</sequence>
<dbReference type="InterPro" id="IPR038020">
    <property type="entry name" value="MbtH-like_sf"/>
</dbReference>
<evidence type="ECO:0000313" key="3">
    <source>
        <dbReference type="Proteomes" id="UP000294927"/>
    </source>
</evidence>
<dbReference type="AlphaFoldDB" id="A0A4R7VXN4"/>
<accession>A0A4R7VXN4</accession>
<dbReference type="InterPro" id="IPR005153">
    <property type="entry name" value="MbtH-like_dom"/>
</dbReference>
<keyword evidence="3" id="KW-1185">Reference proteome</keyword>
<dbReference type="EMBL" id="SOCP01000004">
    <property type="protein sequence ID" value="TDV54239.1"/>
    <property type="molecule type" value="Genomic_DNA"/>
</dbReference>
<dbReference type="SUPFAM" id="SSF160582">
    <property type="entry name" value="MbtH-like"/>
    <property type="match status" value="1"/>
</dbReference>
<dbReference type="Proteomes" id="UP000294927">
    <property type="component" value="Unassembled WGS sequence"/>
</dbReference>
<dbReference type="Pfam" id="PF03621">
    <property type="entry name" value="MbtH"/>
    <property type="match status" value="1"/>
</dbReference>
<dbReference type="RefSeq" id="WP_133903201.1">
    <property type="nucleotide sequence ID" value="NZ_SOCP01000004.1"/>
</dbReference>
<reference evidence="2 3" key="1">
    <citation type="submission" date="2019-03" db="EMBL/GenBank/DDBJ databases">
        <title>Genomic Encyclopedia of Archaeal and Bacterial Type Strains, Phase II (KMG-II): from individual species to whole genera.</title>
        <authorList>
            <person name="Goeker M."/>
        </authorList>
    </citation>
    <scope>NUCLEOTIDE SEQUENCE [LARGE SCALE GENOMIC DNA]</scope>
    <source>
        <strain evidence="2 3">DSM 45499</strain>
    </source>
</reference>